<protein>
    <submittedName>
        <fullName evidence="1">Uncharacterized protein</fullName>
    </submittedName>
</protein>
<sequence length="195" mass="20819">MTIPNLSPRDRLDSDRIRALLTDVWVERTSGPVPEAVLIGVLSHLAAAARQGDEAWPASAAHEHTGDALDACVAHLIDEAHGSLFRLGAERNLADHHQRALRQLQWDVRAAGLGALAGQPQLAQTLGPALEAWGLPPIPHPYTVTLQVPITVEVDASGAEEAADLATSRLRRELRLPYGMDAAIGEAVCTHLAAE</sequence>
<name>A0A6V8K5L6_9ACTN</name>
<dbReference type="Proteomes" id="UP000482800">
    <property type="component" value="Unassembled WGS sequence"/>
</dbReference>
<comment type="caution">
    <text evidence="1">The sequence shown here is derived from an EMBL/GenBank/DDBJ whole genome shotgun (WGS) entry which is preliminary data.</text>
</comment>
<evidence type="ECO:0000313" key="1">
    <source>
        <dbReference type="EMBL" id="GFJ77449.1"/>
    </source>
</evidence>
<reference evidence="1 2" key="2">
    <citation type="submission" date="2020-03" db="EMBL/GenBank/DDBJ databases">
        <authorList>
            <person name="Ichikawa N."/>
            <person name="Kimura A."/>
            <person name="Kitahashi Y."/>
            <person name="Uohara A."/>
        </authorList>
    </citation>
    <scope>NUCLEOTIDE SEQUENCE [LARGE SCALE GENOMIC DNA]</scope>
    <source>
        <strain evidence="1 2">NBRC 108639</strain>
    </source>
</reference>
<organism evidence="1 2">
    <name type="scientific">Phytohabitans houttuyneae</name>
    <dbReference type="NCBI Taxonomy" id="1076126"/>
    <lineage>
        <taxon>Bacteria</taxon>
        <taxon>Bacillati</taxon>
        <taxon>Actinomycetota</taxon>
        <taxon>Actinomycetes</taxon>
        <taxon>Micromonosporales</taxon>
        <taxon>Micromonosporaceae</taxon>
    </lineage>
</organism>
<proteinExistence type="predicted"/>
<reference evidence="1 2" key="1">
    <citation type="submission" date="2020-03" db="EMBL/GenBank/DDBJ databases">
        <title>Whole genome shotgun sequence of Phytohabitans houttuyneae NBRC 108639.</title>
        <authorList>
            <person name="Komaki H."/>
            <person name="Tamura T."/>
        </authorList>
    </citation>
    <scope>NUCLEOTIDE SEQUENCE [LARGE SCALE GENOMIC DNA]</scope>
    <source>
        <strain evidence="1 2">NBRC 108639</strain>
    </source>
</reference>
<evidence type="ECO:0000313" key="2">
    <source>
        <dbReference type="Proteomes" id="UP000482800"/>
    </source>
</evidence>
<dbReference type="AlphaFoldDB" id="A0A6V8K5L6"/>
<accession>A0A6V8K5L6</accession>
<gene>
    <name evidence="1" type="ORF">Phou_016290</name>
</gene>
<dbReference type="EMBL" id="BLPF01000001">
    <property type="protein sequence ID" value="GFJ77449.1"/>
    <property type="molecule type" value="Genomic_DNA"/>
</dbReference>
<dbReference type="RefSeq" id="WP_173054858.1">
    <property type="nucleotide sequence ID" value="NZ_BAABGO010000053.1"/>
</dbReference>
<keyword evidence="2" id="KW-1185">Reference proteome</keyword>